<keyword evidence="2" id="KW-1133">Transmembrane helix</keyword>
<reference evidence="3" key="1">
    <citation type="submission" date="2021-09" db="EMBL/GenBank/DDBJ databases">
        <title>A high-quality genome of the endoparasitic fungus Hirsutella rhossiliensis with a comparison of Hirsutella genomes reveals transposable elements contributing to genome size variation.</title>
        <authorList>
            <person name="Lin R."/>
            <person name="Jiao Y."/>
            <person name="Sun X."/>
            <person name="Ling J."/>
            <person name="Xie B."/>
            <person name="Cheng X."/>
        </authorList>
    </citation>
    <scope>NUCLEOTIDE SEQUENCE</scope>
    <source>
        <strain evidence="3">HR02</strain>
    </source>
</reference>
<gene>
    <name evidence="3" type="ORF">HRG_07344</name>
</gene>
<dbReference type="EMBL" id="JAIZPD010000008">
    <property type="protein sequence ID" value="KAH0961266.1"/>
    <property type="molecule type" value="Genomic_DNA"/>
</dbReference>
<feature type="compositionally biased region" description="Low complexity" evidence="1">
    <location>
        <begin position="334"/>
        <end position="346"/>
    </location>
</feature>
<keyword evidence="2" id="KW-0812">Transmembrane</keyword>
<proteinExistence type="predicted"/>
<dbReference type="Gene3D" id="2.120.10.80">
    <property type="entry name" value="Kelch-type beta propeller"/>
    <property type="match status" value="1"/>
</dbReference>
<evidence type="ECO:0000313" key="4">
    <source>
        <dbReference type="Proteomes" id="UP000824596"/>
    </source>
</evidence>
<feature type="transmembrane region" description="Helical" evidence="2">
    <location>
        <begin position="267"/>
        <end position="289"/>
    </location>
</feature>
<dbReference type="InterPro" id="IPR011043">
    <property type="entry name" value="Gal_Oxase/kelch_b-propeller"/>
</dbReference>
<feature type="region of interest" description="Disordered" evidence="1">
    <location>
        <begin position="214"/>
        <end position="258"/>
    </location>
</feature>
<evidence type="ECO:0000256" key="1">
    <source>
        <dbReference type="SAM" id="MobiDB-lite"/>
    </source>
</evidence>
<dbReference type="GeneID" id="68356473"/>
<keyword evidence="2" id="KW-0472">Membrane</keyword>
<protein>
    <submittedName>
        <fullName evidence="3">Kelch motif domain-containing protein</fullName>
    </submittedName>
</protein>
<feature type="region of interest" description="Disordered" evidence="1">
    <location>
        <begin position="298"/>
        <end position="368"/>
    </location>
</feature>
<name>A0A9P8SHQ5_9HYPO</name>
<dbReference type="OrthoDB" id="10251809at2759"/>
<sequence>MVWIPAGDTHGLLVYLGGIVSPYGNSTTAPQPFDKIFVFDAQGNSWSTQTATGEIPQNRRQFCVDVAWAPDKSSFNIYLWGGLSVPPPVVNTTAFNDIYILTLPSFIWVKAYPDHHGNATMLPQFGHYSASCNMVKSMSQLFVIGGTYPDSNDCDGAVTAWGQHTFWTGTSQNAGDNQTYYWALPDPNVTSNVVPIDVYSVVGGNKYGGATLKEPKAGFDSGNKPLHDLLQRRPSIPSRTPTRPIPGPTDSSTLVPAPPGPALSTGAIVGIAIGGAAGLALVMFLWFLIGKRVVRRREERRQSEISQFSFSGGGSKAGSPSMVSPQTPMGPWVAGSAPGPSSSPEPCTQQGGGYRVVSELPAQHQQDVSELRRLGTKVFRPA</sequence>
<evidence type="ECO:0000256" key="2">
    <source>
        <dbReference type="SAM" id="Phobius"/>
    </source>
</evidence>
<dbReference type="SUPFAM" id="SSF50965">
    <property type="entry name" value="Galactose oxidase, central domain"/>
    <property type="match status" value="1"/>
</dbReference>
<organism evidence="3 4">
    <name type="scientific">Hirsutella rhossiliensis</name>
    <dbReference type="NCBI Taxonomy" id="111463"/>
    <lineage>
        <taxon>Eukaryota</taxon>
        <taxon>Fungi</taxon>
        <taxon>Dikarya</taxon>
        <taxon>Ascomycota</taxon>
        <taxon>Pezizomycotina</taxon>
        <taxon>Sordariomycetes</taxon>
        <taxon>Hypocreomycetidae</taxon>
        <taxon>Hypocreales</taxon>
        <taxon>Ophiocordycipitaceae</taxon>
        <taxon>Hirsutella</taxon>
    </lineage>
</organism>
<keyword evidence="4" id="KW-1185">Reference proteome</keyword>
<evidence type="ECO:0000313" key="3">
    <source>
        <dbReference type="EMBL" id="KAH0961266.1"/>
    </source>
</evidence>
<feature type="compositionally biased region" description="Low complexity" evidence="1">
    <location>
        <begin position="232"/>
        <end position="242"/>
    </location>
</feature>
<accession>A0A9P8SHQ5</accession>
<dbReference type="Proteomes" id="UP000824596">
    <property type="component" value="Unassembled WGS sequence"/>
</dbReference>
<dbReference type="RefSeq" id="XP_044718779.1">
    <property type="nucleotide sequence ID" value="XM_044865815.1"/>
</dbReference>
<dbReference type="InterPro" id="IPR015915">
    <property type="entry name" value="Kelch-typ_b-propeller"/>
</dbReference>
<dbReference type="AlphaFoldDB" id="A0A9P8SHQ5"/>
<comment type="caution">
    <text evidence="3">The sequence shown here is derived from an EMBL/GenBank/DDBJ whole genome shotgun (WGS) entry which is preliminary data.</text>
</comment>